<dbReference type="RefSeq" id="WP_092200867.1">
    <property type="nucleotide sequence ID" value="NZ_DBEYRC010000148.1"/>
</dbReference>
<proteinExistence type="predicted"/>
<name>A0A2K2U3Z1_9ACTN</name>
<accession>A0A2K2U3Z1</accession>
<dbReference type="EMBL" id="PPEL01000051">
    <property type="protein sequence ID" value="PNV65037.1"/>
    <property type="molecule type" value="Genomic_DNA"/>
</dbReference>
<comment type="caution">
    <text evidence="1">The sequence shown here is derived from an EMBL/GenBank/DDBJ whole genome shotgun (WGS) entry which is preliminary data.</text>
</comment>
<gene>
    <name evidence="1" type="ORF">C2L80_08655</name>
</gene>
<dbReference type="AlphaFoldDB" id="A0A2K2U3Z1"/>
<evidence type="ECO:0008006" key="3">
    <source>
        <dbReference type="Google" id="ProtNLM"/>
    </source>
</evidence>
<organism evidence="1 2">
    <name type="scientific">Rubneribacter badeniensis</name>
    <dbReference type="NCBI Taxonomy" id="2070688"/>
    <lineage>
        <taxon>Bacteria</taxon>
        <taxon>Bacillati</taxon>
        <taxon>Actinomycetota</taxon>
        <taxon>Coriobacteriia</taxon>
        <taxon>Eggerthellales</taxon>
        <taxon>Eggerthellaceae</taxon>
        <taxon>Rubneribacter</taxon>
    </lineage>
</organism>
<dbReference type="Proteomes" id="UP000236488">
    <property type="component" value="Unassembled WGS sequence"/>
</dbReference>
<keyword evidence="2" id="KW-1185">Reference proteome</keyword>
<sequence>MGEYEVAYTRSVVDFMMAEIESERVYDKVDEYRRALALFPDIGHRYDPHYEAARPPFPCRFIAVPDTPFTLYYTKDDARRRVVVFHIEHQRADPGVRFAGGLASN</sequence>
<reference evidence="1 2" key="1">
    <citation type="journal article" date="2018" name="Int. J. Syst. Evol. Microbiol.">
        <title>Rubneribacter badeniensis gen. nov., sp. nov. and Enteroscipio rubneri gen. nov., sp. nov., new members of the Eggerthellaceae isolated from human faeces.</title>
        <authorList>
            <person name="Danylec N."/>
            <person name="Gobl A."/>
            <person name="Stoll D.A."/>
            <person name="Hetzer B."/>
            <person name="Kulling S.E."/>
            <person name="Huch M."/>
        </authorList>
    </citation>
    <scope>NUCLEOTIDE SEQUENCE [LARGE SCALE GENOMIC DNA]</scope>
    <source>
        <strain evidence="1 2">ResAG-85</strain>
    </source>
</reference>
<protein>
    <recommendedName>
        <fullName evidence="3">Type II toxin-antitoxin system RelE/ParE family toxin</fullName>
    </recommendedName>
</protein>
<evidence type="ECO:0000313" key="2">
    <source>
        <dbReference type="Proteomes" id="UP000236488"/>
    </source>
</evidence>
<evidence type="ECO:0000313" key="1">
    <source>
        <dbReference type="EMBL" id="PNV65037.1"/>
    </source>
</evidence>